<evidence type="ECO:0000256" key="17">
    <source>
        <dbReference type="RuleBase" id="RU004445"/>
    </source>
</evidence>
<dbReference type="GeneID" id="94899189"/>
<evidence type="ECO:0000256" key="3">
    <source>
        <dbReference type="ARBA" id="ARBA00004496"/>
    </source>
</evidence>
<feature type="binding site" evidence="16">
    <location>
        <position position="252"/>
    </location>
    <ligand>
        <name>Mg(2+)</name>
        <dbReference type="ChEBI" id="CHEBI:18420"/>
    </ligand>
</feature>
<comment type="cofactor">
    <cofactor evidence="16 17">
        <name>Mg(2+)</name>
        <dbReference type="ChEBI" id="CHEBI:18420"/>
    </cofactor>
    <cofactor evidence="16 17">
        <name>Mn(2+)</name>
        <dbReference type="ChEBI" id="CHEBI:29035"/>
    </cofactor>
    <text evidence="16 17">Binds 1 Mg(2+) or Mn(2+) ion per subunit.</text>
</comment>
<dbReference type="AlphaFoldDB" id="A0A150N2C1"/>
<protein>
    <recommendedName>
        <fullName evidence="16">3-isopropylmalate dehydrogenase</fullName>
        <ecNumber evidence="16">1.1.1.85</ecNumber>
    </recommendedName>
    <alternativeName>
        <fullName evidence="16">3-IPM-DH</fullName>
    </alternativeName>
    <alternativeName>
        <fullName evidence="16">Beta-IPM dehydrogenase</fullName>
        <shortName evidence="16">IMDH</shortName>
    </alternativeName>
</protein>
<dbReference type="NCBIfam" id="TIGR00169">
    <property type="entry name" value="leuB"/>
    <property type="match status" value="1"/>
</dbReference>
<keyword evidence="8 16" id="KW-0963">Cytoplasm</keyword>
<feature type="binding site" evidence="16">
    <location>
        <begin position="77"/>
        <end position="90"/>
    </location>
    <ligand>
        <name>NAD(+)</name>
        <dbReference type="ChEBI" id="CHEBI:57540"/>
    </ligand>
</feature>
<dbReference type="InterPro" id="IPR004429">
    <property type="entry name" value="Isopropylmalate_DH"/>
</dbReference>
<evidence type="ECO:0000256" key="7">
    <source>
        <dbReference type="ARBA" id="ARBA00022430"/>
    </source>
</evidence>
<evidence type="ECO:0000256" key="13">
    <source>
        <dbReference type="ARBA" id="ARBA00023027"/>
    </source>
</evidence>
<reference evidence="19 20" key="1">
    <citation type="submission" date="2016-01" db="EMBL/GenBank/DDBJ databases">
        <title>Draft Genome Sequences of Seven Thermophilic Sporeformers Isolated from Foods.</title>
        <authorList>
            <person name="Berendsen E.M."/>
            <person name="Wells-Bennik M.H."/>
            <person name="Krawcyk A.O."/>
            <person name="De Jong A."/>
            <person name="Holsappel S."/>
            <person name="Eijlander R.T."/>
            <person name="Kuipers O.P."/>
        </authorList>
    </citation>
    <scope>NUCLEOTIDE SEQUENCE [LARGE SCALE GENOMIC DNA]</scope>
    <source>
        <strain evidence="19 20">B4110</strain>
    </source>
</reference>
<dbReference type="HAMAP" id="MF_01033">
    <property type="entry name" value="LeuB_type1"/>
    <property type="match status" value="1"/>
</dbReference>
<comment type="function">
    <text evidence="15 16 17">Catalyzes the oxidation of 3-carboxy-2-hydroxy-4-methylpentanoate (3-isopropylmalate) to 3-carboxy-4-methyl-2-oxopentanoate. The product decarboxylates to 4-methyl-2 oxopentanoate.</text>
</comment>
<keyword evidence="14 16" id="KW-0100">Branched-chain amino acid biosynthesis</keyword>
<evidence type="ECO:0000313" key="20">
    <source>
        <dbReference type="Proteomes" id="UP000075324"/>
    </source>
</evidence>
<keyword evidence="16" id="KW-0464">Manganese</keyword>
<dbReference type="PANTHER" id="PTHR42979:SF1">
    <property type="entry name" value="3-ISOPROPYLMALATE DEHYDROGENASE"/>
    <property type="match status" value="1"/>
</dbReference>
<comment type="subcellular location">
    <subcellularLocation>
        <location evidence="3 16">Cytoplasm</location>
    </subcellularLocation>
</comment>
<dbReference type="PROSITE" id="PS00470">
    <property type="entry name" value="IDH_IMDH"/>
    <property type="match status" value="1"/>
</dbReference>
<proteinExistence type="inferred from homology"/>
<evidence type="ECO:0000256" key="8">
    <source>
        <dbReference type="ARBA" id="ARBA00022490"/>
    </source>
</evidence>
<evidence type="ECO:0000256" key="16">
    <source>
        <dbReference type="HAMAP-Rule" id="MF_01033"/>
    </source>
</evidence>
<evidence type="ECO:0000256" key="12">
    <source>
        <dbReference type="ARBA" id="ARBA00023002"/>
    </source>
</evidence>
<evidence type="ECO:0000256" key="2">
    <source>
        <dbReference type="ARBA" id="ARBA00001936"/>
    </source>
</evidence>
<comment type="subunit">
    <text evidence="6 16 17">Homodimer.</text>
</comment>
<comment type="similarity">
    <text evidence="5 16">Belongs to the isocitrate and isopropylmalate dehydrogenases family. LeuB type 1 subfamily.</text>
</comment>
<keyword evidence="12 16" id="KW-0560">Oxidoreductase</keyword>
<dbReference type="PATRIC" id="fig|153151.4.peg.2809"/>
<dbReference type="RefSeq" id="WP_062677872.1">
    <property type="nucleotide sequence ID" value="NZ_CP070511.1"/>
</dbReference>
<dbReference type="FunFam" id="3.40.718.10:FF:000028">
    <property type="entry name" value="3-isopropylmalate dehydrogenase"/>
    <property type="match status" value="1"/>
</dbReference>
<keyword evidence="11 16" id="KW-0460">Magnesium</keyword>
<dbReference type="GO" id="GO:0009098">
    <property type="term" value="P:L-leucine biosynthetic process"/>
    <property type="evidence" value="ECO:0007669"/>
    <property type="project" value="UniProtKB-UniRule"/>
</dbReference>
<evidence type="ECO:0000256" key="9">
    <source>
        <dbReference type="ARBA" id="ARBA00022605"/>
    </source>
</evidence>
<evidence type="ECO:0000256" key="6">
    <source>
        <dbReference type="ARBA" id="ARBA00011738"/>
    </source>
</evidence>
<evidence type="ECO:0000256" key="15">
    <source>
        <dbReference type="ARBA" id="ARBA00023577"/>
    </source>
</evidence>
<name>A0A150N2C1_9BACL</name>
<dbReference type="GO" id="GO:0051287">
    <property type="term" value="F:NAD binding"/>
    <property type="evidence" value="ECO:0007669"/>
    <property type="project" value="InterPro"/>
</dbReference>
<dbReference type="InterPro" id="IPR019818">
    <property type="entry name" value="IsoCit/isopropylmalate_DH_CS"/>
</dbReference>
<gene>
    <name evidence="16" type="primary">leuB</name>
    <name evidence="19" type="ORF">B4110_2803</name>
</gene>
<feature type="domain" description="Isopropylmalate dehydrogenase-like" evidence="18">
    <location>
        <begin position="5"/>
        <end position="353"/>
    </location>
</feature>
<keyword evidence="9 16" id="KW-0028">Amino-acid biosynthesis</keyword>
<feature type="site" description="Important for catalysis" evidence="16">
    <location>
        <position position="192"/>
    </location>
</feature>
<evidence type="ECO:0000259" key="18">
    <source>
        <dbReference type="SMART" id="SM01329"/>
    </source>
</evidence>
<dbReference type="GO" id="GO:0005829">
    <property type="term" value="C:cytosol"/>
    <property type="evidence" value="ECO:0007669"/>
    <property type="project" value="TreeGrafter"/>
</dbReference>
<comment type="catalytic activity">
    <reaction evidence="1 16 17">
        <text>(2R,3S)-3-isopropylmalate + NAD(+) = 4-methyl-2-oxopentanoate + CO2 + NADH</text>
        <dbReference type="Rhea" id="RHEA:32271"/>
        <dbReference type="ChEBI" id="CHEBI:16526"/>
        <dbReference type="ChEBI" id="CHEBI:17865"/>
        <dbReference type="ChEBI" id="CHEBI:35121"/>
        <dbReference type="ChEBI" id="CHEBI:57540"/>
        <dbReference type="ChEBI" id="CHEBI:57945"/>
        <dbReference type="EC" id="1.1.1.85"/>
    </reaction>
</comment>
<comment type="pathway">
    <text evidence="4 16 17">Amino-acid biosynthesis; L-leucine biosynthesis; L-leucine from 3-methyl-2-oxobutanoate: step 3/4.</text>
</comment>
<evidence type="ECO:0000256" key="5">
    <source>
        <dbReference type="ARBA" id="ARBA00008319"/>
    </source>
</evidence>
<feature type="binding site" evidence="16">
    <location>
        <position position="224"/>
    </location>
    <ligand>
        <name>substrate</name>
    </ligand>
</feature>
<comment type="caution">
    <text evidence="19">The sequence shown here is derived from an EMBL/GenBank/DDBJ whole genome shotgun (WGS) entry which is preliminary data.</text>
</comment>
<dbReference type="GO" id="GO:0003862">
    <property type="term" value="F:3-isopropylmalate dehydrogenase activity"/>
    <property type="evidence" value="ECO:0007669"/>
    <property type="project" value="UniProtKB-UniRule"/>
</dbReference>
<accession>A0A150N2C1</accession>
<dbReference type="Gene3D" id="3.40.718.10">
    <property type="entry name" value="Isopropylmalate Dehydrogenase"/>
    <property type="match status" value="1"/>
</dbReference>
<dbReference type="Pfam" id="PF00180">
    <property type="entry name" value="Iso_dh"/>
    <property type="match status" value="1"/>
</dbReference>
<feature type="binding site" evidence="16">
    <location>
        <position position="135"/>
    </location>
    <ligand>
        <name>substrate</name>
    </ligand>
</feature>
<evidence type="ECO:0000256" key="10">
    <source>
        <dbReference type="ARBA" id="ARBA00022723"/>
    </source>
</evidence>
<comment type="cofactor">
    <cofactor evidence="2">
        <name>Mn(2+)</name>
        <dbReference type="ChEBI" id="CHEBI:29035"/>
    </cofactor>
</comment>
<evidence type="ECO:0000256" key="1">
    <source>
        <dbReference type="ARBA" id="ARBA00000624"/>
    </source>
</evidence>
<feature type="binding site" evidence="16">
    <location>
        <position position="224"/>
    </location>
    <ligand>
        <name>Mg(2+)</name>
        <dbReference type="ChEBI" id="CHEBI:18420"/>
    </ligand>
</feature>
<organism evidence="19 20">
    <name type="scientific">Parageobacillus toebii</name>
    <dbReference type="NCBI Taxonomy" id="153151"/>
    <lineage>
        <taxon>Bacteria</taxon>
        <taxon>Bacillati</taxon>
        <taxon>Bacillota</taxon>
        <taxon>Bacilli</taxon>
        <taxon>Bacillales</taxon>
        <taxon>Anoxybacillaceae</taxon>
        <taxon>Parageobacillus</taxon>
    </lineage>
</organism>
<feature type="binding site" evidence="16">
    <location>
        <position position="107"/>
    </location>
    <ligand>
        <name>substrate</name>
    </ligand>
</feature>
<keyword evidence="13 16" id="KW-0520">NAD</keyword>
<evidence type="ECO:0000256" key="14">
    <source>
        <dbReference type="ARBA" id="ARBA00023304"/>
    </source>
</evidence>
<dbReference type="EMBL" id="LQYW01000045">
    <property type="protein sequence ID" value="KYD30849.1"/>
    <property type="molecule type" value="Genomic_DNA"/>
</dbReference>
<keyword evidence="10 16" id="KW-0479">Metal-binding</keyword>
<evidence type="ECO:0000256" key="11">
    <source>
        <dbReference type="ARBA" id="ARBA00022842"/>
    </source>
</evidence>
<sequence length="371" mass="40626">MGSYRIAVLPGDGIGKEVTRGAVEILKTIETRFGHQFEFEFGLIGGAAIDQKGTPLPDETLAICHESDAILLGAVGGPKWDRNPAHLRPEKGLLQIRKEMNLFANLRPVKFYDSLMDSSPLKKEVIQGVDLLIVRELTGGLYFGKPSGRMVENGEEKAVDTLLYKKEEIKRIVKAAFELARKRKKKVTSVDKANVLESSRMWREIAEEVAQEFPDVTLEHMLVDNAAMQLIRSPQQFDVIVTENMFGDILSDEASMLTGSLGMLPSASLSTSGPSLYEPIHGSAPDIAGQNKANPIATILSAAMMLRLSFGLSEEADAIEKAVQQVLAAGLRTADIAQKGQRVVSTDEMVNEIKATILDNEAIFHIMTVYS</sequence>
<keyword evidence="7 16" id="KW-0432">Leucine biosynthesis</keyword>
<dbReference type="Proteomes" id="UP000075324">
    <property type="component" value="Unassembled WGS sequence"/>
</dbReference>
<dbReference type="SMART" id="SM01329">
    <property type="entry name" value="Iso_dh"/>
    <property type="match status" value="1"/>
</dbReference>
<evidence type="ECO:0000313" key="19">
    <source>
        <dbReference type="EMBL" id="KYD30849.1"/>
    </source>
</evidence>
<evidence type="ECO:0000256" key="4">
    <source>
        <dbReference type="ARBA" id="ARBA00004762"/>
    </source>
</evidence>
<dbReference type="GO" id="GO:0000287">
    <property type="term" value="F:magnesium ion binding"/>
    <property type="evidence" value="ECO:0007669"/>
    <property type="project" value="InterPro"/>
</dbReference>
<feature type="binding site" evidence="16">
    <location>
        <position position="97"/>
    </location>
    <ligand>
        <name>substrate</name>
    </ligand>
</feature>
<feature type="binding site" evidence="16">
    <location>
        <position position="248"/>
    </location>
    <ligand>
        <name>Mg(2+)</name>
        <dbReference type="ChEBI" id="CHEBI:18420"/>
    </ligand>
</feature>
<feature type="binding site" evidence="16">
    <location>
        <begin position="282"/>
        <end position="294"/>
    </location>
    <ligand>
        <name>NAD(+)</name>
        <dbReference type="ChEBI" id="CHEBI:57540"/>
    </ligand>
</feature>
<dbReference type="PANTHER" id="PTHR42979">
    <property type="entry name" value="3-ISOPROPYLMALATE DEHYDROGENASE"/>
    <property type="match status" value="1"/>
</dbReference>
<dbReference type="SUPFAM" id="SSF53659">
    <property type="entry name" value="Isocitrate/Isopropylmalate dehydrogenase-like"/>
    <property type="match status" value="1"/>
</dbReference>
<dbReference type="InterPro" id="IPR024084">
    <property type="entry name" value="IsoPropMal-DH-like_dom"/>
</dbReference>
<feature type="site" description="Important for catalysis" evidence="16">
    <location>
        <position position="142"/>
    </location>
</feature>
<dbReference type="UniPathway" id="UPA00048">
    <property type="reaction ID" value="UER00072"/>
</dbReference>
<dbReference type="EC" id="1.1.1.85" evidence="16"/>